<accession>A0A8J8Q813</accession>
<dbReference type="EMBL" id="PHNJ01000004">
    <property type="protein sequence ID" value="TYL38910.1"/>
    <property type="molecule type" value="Genomic_DNA"/>
</dbReference>
<name>A0A8J8Q813_9EURY</name>
<evidence type="ECO:0000313" key="1">
    <source>
        <dbReference type="EMBL" id="TYL38910.1"/>
    </source>
</evidence>
<proteinExistence type="predicted"/>
<dbReference type="RefSeq" id="WP_148857911.1">
    <property type="nucleotide sequence ID" value="NZ_PHNJ01000004.1"/>
</dbReference>
<dbReference type="Proteomes" id="UP000766904">
    <property type="component" value="Unassembled WGS sequence"/>
</dbReference>
<keyword evidence="2" id="KW-1185">Reference proteome</keyword>
<evidence type="ECO:0000313" key="2">
    <source>
        <dbReference type="Proteomes" id="UP000766904"/>
    </source>
</evidence>
<reference evidence="1" key="1">
    <citation type="submission" date="2017-11" db="EMBL/GenBank/DDBJ databases">
        <authorList>
            <person name="Kajale S.C."/>
            <person name="Sharma A."/>
        </authorList>
    </citation>
    <scope>NUCLEOTIDE SEQUENCE</scope>
    <source>
        <strain evidence="1">LS1_42</strain>
    </source>
</reference>
<gene>
    <name evidence="1" type="ORF">CV102_10410</name>
</gene>
<dbReference type="OrthoDB" id="200409at2157"/>
<protein>
    <recommendedName>
        <fullName evidence="3">Carboxypeptidase regulatory-like domain-containing protein</fullName>
    </recommendedName>
</protein>
<dbReference type="InterPro" id="IPR008969">
    <property type="entry name" value="CarboxyPept-like_regulatory"/>
</dbReference>
<organism evidence="1 2">
    <name type="scientific">Natronococcus pandeyae</name>
    <dbReference type="NCBI Taxonomy" id="2055836"/>
    <lineage>
        <taxon>Archaea</taxon>
        <taxon>Methanobacteriati</taxon>
        <taxon>Methanobacteriota</taxon>
        <taxon>Stenosarchaea group</taxon>
        <taxon>Halobacteria</taxon>
        <taxon>Halobacteriales</taxon>
        <taxon>Natrialbaceae</taxon>
        <taxon>Natronococcus</taxon>
    </lineage>
</organism>
<dbReference type="SUPFAM" id="SSF49464">
    <property type="entry name" value="Carboxypeptidase regulatory domain-like"/>
    <property type="match status" value="1"/>
</dbReference>
<comment type="caution">
    <text evidence="1">The sequence shown here is derived from an EMBL/GenBank/DDBJ whole genome shotgun (WGS) entry which is preliminary data.</text>
</comment>
<sequence>MGTTRSLVLEAETDEVKVGDAVTVRVRDRMHNPVEGATVISRRKKVQTDETGRCQLTFRSPGFWTITAIKSSTEEVTYRPGTTLVRAITRPAAFQRVHRIATYSE</sequence>
<evidence type="ECO:0008006" key="3">
    <source>
        <dbReference type="Google" id="ProtNLM"/>
    </source>
</evidence>
<dbReference type="AlphaFoldDB" id="A0A8J8Q813"/>